<dbReference type="PRINTS" id="PR00368">
    <property type="entry name" value="FADPNR"/>
</dbReference>
<gene>
    <name evidence="5" type="primary">hcnB_1</name>
    <name evidence="5" type="ORF">VA7868_01135</name>
</gene>
<keyword evidence="6" id="KW-1185">Reference proteome</keyword>
<protein>
    <submittedName>
        <fullName evidence="5">Hydrogen cyanide synthase subunit HcnB</fullName>
        <ecNumber evidence="5">1.4.99.5</ecNumber>
    </submittedName>
</protein>
<dbReference type="InterPro" id="IPR051691">
    <property type="entry name" value="Metab_Enz_Cyan_OpOx_G3PDH"/>
</dbReference>
<evidence type="ECO:0000259" key="4">
    <source>
        <dbReference type="Pfam" id="PF17806"/>
    </source>
</evidence>
<proteinExistence type="predicted"/>
<organism evidence="5 6">
    <name type="scientific">Vibrio aerogenes CECT 7868</name>
    <dbReference type="NCBI Taxonomy" id="1216006"/>
    <lineage>
        <taxon>Bacteria</taxon>
        <taxon>Pseudomonadati</taxon>
        <taxon>Pseudomonadota</taxon>
        <taxon>Gammaproteobacteria</taxon>
        <taxon>Vibrionales</taxon>
        <taxon>Vibrionaceae</taxon>
        <taxon>Vibrio</taxon>
    </lineage>
</organism>
<dbReference type="RefSeq" id="WP_073602892.1">
    <property type="nucleotide sequence ID" value="NZ_FQXZ01000011.1"/>
</dbReference>
<dbReference type="PANTHER" id="PTHR42949">
    <property type="entry name" value="ANAEROBIC GLYCEROL-3-PHOSPHATE DEHYDROGENASE SUBUNIT B"/>
    <property type="match status" value="1"/>
</dbReference>
<accession>A0A1M5XG26</accession>
<dbReference type="Pfam" id="PF17806">
    <property type="entry name" value="SO_alpha_A3"/>
    <property type="match status" value="1"/>
</dbReference>
<dbReference type="InterPro" id="IPR023753">
    <property type="entry name" value="FAD/NAD-binding_dom"/>
</dbReference>
<feature type="region of interest" description="Disordered" evidence="2">
    <location>
        <begin position="468"/>
        <end position="491"/>
    </location>
</feature>
<reference evidence="5 6" key="1">
    <citation type="submission" date="2016-11" db="EMBL/GenBank/DDBJ databases">
        <authorList>
            <person name="Jaros S."/>
            <person name="Januszkiewicz K."/>
            <person name="Wedrychowicz H."/>
        </authorList>
    </citation>
    <scope>NUCLEOTIDE SEQUENCE [LARGE SCALE GENOMIC DNA]</scope>
    <source>
        <strain evidence="5 6">CECT 7868</strain>
    </source>
</reference>
<dbReference type="Gene3D" id="3.50.50.60">
    <property type="entry name" value="FAD/NAD(P)-binding domain"/>
    <property type="match status" value="1"/>
</dbReference>
<dbReference type="InterPro" id="IPR017224">
    <property type="entry name" value="Opine_Oxase_asu/HCN_bsu"/>
</dbReference>
<dbReference type="GO" id="GO:0050622">
    <property type="term" value="F:glycine dehydrogenase (cyanide-forming) activity"/>
    <property type="evidence" value="ECO:0007669"/>
    <property type="project" value="UniProtKB-EC"/>
</dbReference>
<sequence>MQNYDVCVIGSGPAGMKAAVQCADAGASVLLLDEQPAPGGQIYRAVGTGDHPAGKRLGPDYLHGATLVHQLEQSLSSAQSGLTYVNEATVWRVDTDKHVYWSRRNQSQVVRARQIIIATGATERSFPFPGWTLPGIMTAGAGQILMKTAHTLPRQAVLAGTGPLLYLLAAQMIDAGVPPLALVDTHQPQNYLKAARYAGGALLGYRYLLKGLRLLRKIRRAGVLHFTRATGLRATGRHQIEALSFRSGSTAHMLKTSALLCHVGVIPNVQLTRAIGVKHQWDQQQHCWKPILSSHGFTTIDGISVAGDNGGIGGAIVAELQGELTAIEVLQALQIKVPDQKNRRAELSRQIQKELAVRPFLDALYTPPAEALNPTDETIVCRCEEVTAGAVRALARQGSNGINQIKAMTRCGMGPCQGRYCGAAVSELIASETGQTPAQVGYYRIRHPVKPLTLGELASLTPAHQSLMNPYRKKEPEYDANPAPVYESTHE</sequence>
<evidence type="ECO:0000313" key="6">
    <source>
        <dbReference type="Proteomes" id="UP000184608"/>
    </source>
</evidence>
<dbReference type="OrthoDB" id="9801699at2"/>
<dbReference type="Proteomes" id="UP000184608">
    <property type="component" value="Unassembled WGS sequence"/>
</dbReference>
<dbReference type="CDD" id="cd19946">
    <property type="entry name" value="GlpA-like_Fer2_BFD-like"/>
    <property type="match status" value="1"/>
</dbReference>
<dbReference type="AlphaFoldDB" id="A0A1M5XG26"/>
<keyword evidence="1 5" id="KW-0560">Oxidoreductase</keyword>
<evidence type="ECO:0000259" key="3">
    <source>
        <dbReference type="Pfam" id="PF07992"/>
    </source>
</evidence>
<dbReference type="PANTHER" id="PTHR42949:SF3">
    <property type="entry name" value="ANAEROBIC GLYCEROL-3-PHOSPHATE DEHYDROGENASE SUBUNIT B"/>
    <property type="match status" value="1"/>
</dbReference>
<dbReference type="EMBL" id="FQXZ01000011">
    <property type="protein sequence ID" value="SHH98464.1"/>
    <property type="molecule type" value="Genomic_DNA"/>
</dbReference>
<dbReference type="SUPFAM" id="SSF51905">
    <property type="entry name" value="FAD/NAD(P)-binding domain"/>
    <property type="match status" value="1"/>
</dbReference>
<dbReference type="Pfam" id="PF07992">
    <property type="entry name" value="Pyr_redox_2"/>
    <property type="match status" value="1"/>
</dbReference>
<name>A0A1M5XG26_9VIBR</name>
<evidence type="ECO:0000256" key="2">
    <source>
        <dbReference type="SAM" id="MobiDB-lite"/>
    </source>
</evidence>
<dbReference type="InterPro" id="IPR041117">
    <property type="entry name" value="SoxA_A3"/>
</dbReference>
<feature type="domain" description="SoxA A3" evidence="4">
    <location>
        <begin position="379"/>
        <end position="458"/>
    </location>
</feature>
<evidence type="ECO:0000313" key="5">
    <source>
        <dbReference type="EMBL" id="SHH98464.1"/>
    </source>
</evidence>
<feature type="domain" description="FAD/NAD(P)-binding" evidence="3">
    <location>
        <begin position="4"/>
        <end position="131"/>
    </location>
</feature>
<dbReference type="InterPro" id="IPR041854">
    <property type="entry name" value="BFD-like_2Fe2S-bd_dom_sf"/>
</dbReference>
<dbReference type="STRING" id="1216006.VA7868_01135"/>
<dbReference type="Gene3D" id="1.10.10.1100">
    <property type="entry name" value="BFD-like [2Fe-2S]-binding domain"/>
    <property type="match status" value="1"/>
</dbReference>
<dbReference type="InterPro" id="IPR036188">
    <property type="entry name" value="FAD/NAD-bd_sf"/>
</dbReference>
<evidence type="ECO:0000256" key="1">
    <source>
        <dbReference type="ARBA" id="ARBA00023002"/>
    </source>
</evidence>
<dbReference type="EC" id="1.4.99.5" evidence="5"/>
<dbReference type="PRINTS" id="PR00469">
    <property type="entry name" value="PNDRDTASEII"/>
</dbReference>
<dbReference type="PIRSF" id="PIRSF037495">
    <property type="entry name" value="Opine_OX_OoxA/HcnB"/>
    <property type="match status" value="1"/>
</dbReference>